<dbReference type="Gene3D" id="1.10.10.1020">
    <property type="entry name" value="RecBCD complex, subunit RecD, N-terminal domain"/>
    <property type="match status" value="1"/>
</dbReference>
<dbReference type="HAMAP" id="MF_01487">
    <property type="entry name" value="RecD"/>
    <property type="match status" value="1"/>
</dbReference>
<keyword evidence="3 11" id="KW-0227">DNA damage</keyword>
<dbReference type="RefSeq" id="WP_013676098.1">
    <property type="nucleotide sequence ID" value="NC_015312.1"/>
</dbReference>
<keyword evidence="7 11" id="KW-0067">ATP-binding</keyword>
<dbReference type="PANTHER" id="PTHR43788:SF6">
    <property type="entry name" value="DNA HELICASE B"/>
    <property type="match status" value="1"/>
</dbReference>
<keyword evidence="6 11" id="KW-0269">Exonuclease</keyword>
<proteinExistence type="inferred from homology"/>
<dbReference type="InterPro" id="IPR027785">
    <property type="entry name" value="UvrD-like_helicase_C"/>
</dbReference>
<reference evidence="14 15" key="1">
    <citation type="journal article" date="2011" name="J. Bacteriol.">
        <title>Genome sequence of the 1,4-dioxane-degrading Pseudonocardia dioxanivorans strain CB1190.</title>
        <authorList>
            <person name="Sales C.M."/>
            <person name="Mahendra S."/>
            <person name="Grostern A."/>
            <person name="Parales R.E."/>
            <person name="Goodwin L.A."/>
            <person name="Woyke T."/>
            <person name="Nolan M."/>
            <person name="Lapidus A."/>
            <person name="Chertkov O."/>
            <person name="Ovchinnikova G."/>
            <person name="Sczyrba A."/>
            <person name="Alvarez-Cohen L."/>
        </authorList>
    </citation>
    <scope>NUCLEOTIDE SEQUENCE [LARGE SCALE GENOMIC DNA]</scope>
    <source>
        <strain evidence="15">ATCC 55486 / DSM 44775 / JCM 13855 / CB1190</strain>
    </source>
</reference>
<dbReference type="GO" id="GO:0009338">
    <property type="term" value="C:exodeoxyribonuclease V complex"/>
    <property type="evidence" value="ECO:0007669"/>
    <property type="project" value="InterPro"/>
</dbReference>
<dbReference type="Pfam" id="PF13538">
    <property type="entry name" value="UvrD_C_2"/>
    <property type="match status" value="1"/>
</dbReference>
<keyword evidence="10 11" id="KW-0413">Isomerase</keyword>
<dbReference type="InterPro" id="IPR006344">
    <property type="entry name" value="RecD"/>
</dbReference>
<dbReference type="GO" id="GO:0016887">
    <property type="term" value="F:ATP hydrolysis activity"/>
    <property type="evidence" value="ECO:0007669"/>
    <property type="project" value="RHEA"/>
</dbReference>
<dbReference type="AlphaFoldDB" id="F4CRH4"/>
<dbReference type="CDD" id="cd18809">
    <property type="entry name" value="SF1_C_RecD"/>
    <property type="match status" value="1"/>
</dbReference>
<evidence type="ECO:0000256" key="4">
    <source>
        <dbReference type="ARBA" id="ARBA00022801"/>
    </source>
</evidence>
<dbReference type="GO" id="GO:0003677">
    <property type="term" value="F:DNA binding"/>
    <property type="evidence" value="ECO:0007669"/>
    <property type="project" value="UniProtKB-UniRule"/>
</dbReference>
<evidence type="ECO:0000256" key="3">
    <source>
        <dbReference type="ARBA" id="ARBA00022763"/>
    </source>
</evidence>
<evidence type="ECO:0000256" key="11">
    <source>
        <dbReference type="HAMAP-Rule" id="MF_01487"/>
    </source>
</evidence>
<evidence type="ECO:0000256" key="1">
    <source>
        <dbReference type="ARBA" id="ARBA00022722"/>
    </source>
</evidence>
<comment type="function">
    <text evidence="11">A helicase/nuclease that prepares dsDNA breaks (DSB) for recombinational DNA repair. Binds to DSBs and unwinds DNA via a highly rapid and processive ATP-dependent bidirectional helicase activity. Unwinds dsDNA until it encounters a Chi (crossover hotspot instigator) sequence from the 3' direction. Cuts ssDNA a few nucleotides 3' to the Chi site. The properties and activities of the enzyme are changed at Chi. The Chi-altered holoenzyme produces a long 3'-ssDNA overhang and facilitates RecA-binding to the ssDNA for homologous DNA recombination and repair. Holoenzyme degrades any linearized DNA that is unable to undergo homologous recombination. In the holoenzyme this subunit has ssDNA-dependent ATPase and 5'-3' helicase activity. When added to pre-assembled RecBC greatly stimulates nuclease activity and augments holoenzyme processivity. Negatively regulates the RecA-loading ability of RecBCD.</text>
</comment>
<gene>
    <name evidence="11" type="primary">recD</name>
    <name evidence="14" type="ordered locus">Psed_4016</name>
</gene>
<evidence type="ECO:0000256" key="5">
    <source>
        <dbReference type="ARBA" id="ARBA00022806"/>
    </source>
</evidence>
<feature type="region of interest" description="Disordered" evidence="12">
    <location>
        <begin position="1"/>
        <end position="21"/>
    </location>
</feature>
<dbReference type="EMBL" id="CP002593">
    <property type="protein sequence ID" value="AEA26182.1"/>
    <property type="molecule type" value="Genomic_DNA"/>
</dbReference>
<comment type="similarity">
    <text evidence="11">Belongs to the RecD family.</text>
</comment>
<dbReference type="EC" id="5.6.2.3" evidence="11"/>
<evidence type="ECO:0000256" key="7">
    <source>
        <dbReference type="ARBA" id="ARBA00022840"/>
    </source>
</evidence>
<dbReference type="PANTHER" id="PTHR43788">
    <property type="entry name" value="DNA2/NAM7 HELICASE FAMILY MEMBER"/>
    <property type="match status" value="1"/>
</dbReference>
<dbReference type="InterPro" id="IPR027417">
    <property type="entry name" value="P-loop_NTPase"/>
</dbReference>
<dbReference type="InterPro" id="IPR003593">
    <property type="entry name" value="AAA+_ATPase"/>
</dbReference>
<dbReference type="GO" id="GO:0008854">
    <property type="term" value="F:exodeoxyribonuclease V activity"/>
    <property type="evidence" value="ECO:0007669"/>
    <property type="project" value="InterPro"/>
</dbReference>
<feature type="region of interest" description="Disordered" evidence="12">
    <location>
        <begin position="209"/>
        <end position="240"/>
    </location>
</feature>
<evidence type="ECO:0000313" key="14">
    <source>
        <dbReference type="EMBL" id="AEA26182.1"/>
    </source>
</evidence>
<dbReference type="InterPro" id="IPR041851">
    <property type="entry name" value="RecD_N_sf"/>
</dbReference>
<evidence type="ECO:0000256" key="8">
    <source>
        <dbReference type="ARBA" id="ARBA00023125"/>
    </source>
</evidence>
<comment type="subunit">
    <text evidence="11">Heterotrimer of RecB, RecC and RecD. All subunits contribute to DNA-binding.</text>
</comment>
<evidence type="ECO:0000313" key="15">
    <source>
        <dbReference type="Proteomes" id="UP000007809"/>
    </source>
</evidence>
<dbReference type="GO" id="GO:0005524">
    <property type="term" value="F:ATP binding"/>
    <property type="evidence" value="ECO:0007669"/>
    <property type="project" value="UniProtKB-UniRule"/>
</dbReference>
<evidence type="ECO:0000259" key="13">
    <source>
        <dbReference type="SMART" id="SM00382"/>
    </source>
</evidence>
<feature type="compositionally biased region" description="Basic and acidic residues" evidence="12">
    <location>
        <begin position="209"/>
        <end position="218"/>
    </location>
</feature>
<keyword evidence="1 11" id="KW-0540">Nuclease</keyword>
<evidence type="ECO:0000256" key="12">
    <source>
        <dbReference type="SAM" id="MobiDB-lite"/>
    </source>
</evidence>
<comment type="catalytic activity">
    <reaction evidence="11">
        <text>ATP + H2O = ADP + phosphate + H(+)</text>
        <dbReference type="Rhea" id="RHEA:13065"/>
        <dbReference type="ChEBI" id="CHEBI:15377"/>
        <dbReference type="ChEBI" id="CHEBI:15378"/>
        <dbReference type="ChEBI" id="CHEBI:30616"/>
        <dbReference type="ChEBI" id="CHEBI:43474"/>
        <dbReference type="ChEBI" id="CHEBI:456216"/>
        <dbReference type="EC" id="5.6.2.3"/>
    </reaction>
</comment>
<dbReference type="Proteomes" id="UP000007809">
    <property type="component" value="Chromosome"/>
</dbReference>
<name>F4CRH4_PSEUX</name>
<keyword evidence="4 11" id="KW-0378">Hydrolase</keyword>
<dbReference type="SMART" id="SM00382">
    <property type="entry name" value="AAA"/>
    <property type="match status" value="1"/>
</dbReference>
<dbReference type="GO" id="GO:0017116">
    <property type="term" value="F:single-stranded DNA helicase activity"/>
    <property type="evidence" value="ECO:0007669"/>
    <property type="project" value="TreeGrafter"/>
</dbReference>
<sequence length="721" mass="74508">MTAAVTTTGNGPGTATGSAAAGTAAGTAAGPVPIGPVAPGGDPYDPRYARGAGGLLARFNAAGVLAAADVHVAARLGRLGGETDETVLLAAALTVRALRHGSVCVDLDEVGTTVLGEGDEVLDVSALPWPDPAAWRAACLASPLVSAEPTGGVAPLRMPHGLLYLDRYWRQEEQVRVELRARAAAEPPRVDVDRLRAGLSRLFTDAADGRTDADDRTDGAGAATGDADARAGGGAGPDAGTGTDLVAGVGERPGAVARAGTAADAAAAAGETDRQRLAAAVATLRRVTVVAGGPGTGKTTTVARLLALLRDQPGPPPRVALAAPTGKAAARLAEAVREQVRRLPGPDRARLGDLPASTLHRLLGFRPGHTNRFHHDRTNRLPHDVVVVDETSMVSLTMMARLLEAVRPDARLVLVGDPDQLASVEAGAVLGDLARAPGPVEPALDATLRELGVLGRADPAVVHGVVTLDRTWRFGAEIAALARAVRDGDGDGAIEALRSGAGGAVEFVEAPTLELRDPPGLDAVRAEVVAANRTLVAHARAGDVDGALRALDRHRLLCAHRRGPYGVTRWGWEVERWLTDAGVGPGPDDGEWFPGRAVLVTTNDYDLNLYNGDTGVLVREEGRTRAVFGRGGAPLRVATARLSQPQSVHAMTVHRAQGSQFSQVTVVLPAPESPLLTRELLYTAVTRAIERVRVVGSEAAVRAAVARPVGRASGLRDRLAG</sequence>
<dbReference type="Pfam" id="PF13245">
    <property type="entry name" value="AAA_19"/>
    <property type="match status" value="1"/>
</dbReference>
<dbReference type="HOGENOM" id="CLU_007524_1_3_11"/>
<dbReference type="eggNOG" id="COG0507">
    <property type="taxonomic scope" value="Bacteria"/>
</dbReference>
<accession>F4CRH4</accession>
<dbReference type="GO" id="GO:0043139">
    <property type="term" value="F:5'-3' DNA helicase activity"/>
    <property type="evidence" value="ECO:0007669"/>
    <property type="project" value="UniProtKB-UniRule"/>
</dbReference>
<dbReference type="InterPro" id="IPR050534">
    <property type="entry name" value="Coronavir_polyprotein_1ab"/>
</dbReference>
<dbReference type="STRING" id="675635.Psed_4016"/>
<evidence type="ECO:0000256" key="10">
    <source>
        <dbReference type="ARBA" id="ARBA00023235"/>
    </source>
</evidence>
<keyword evidence="8 11" id="KW-0238">DNA-binding</keyword>
<dbReference type="NCBIfam" id="TIGR01447">
    <property type="entry name" value="recD"/>
    <property type="match status" value="1"/>
</dbReference>
<feature type="domain" description="AAA+ ATPase" evidence="13">
    <location>
        <begin position="284"/>
        <end position="632"/>
    </location>
</feature>
<keyword evidence="9 11" id="KW-0234">DNA repair</keyword>
<evidence type="ECO:0000256" key="2">
    <source>
        <dbReference type="ARBA" id="ARBA00022741"/>
    </source>
</evidence>
<evidence type="ECO:0000256" key="6">
    <source>
        <dbReference type="ARBA" id="ARBA00022839"/>
    </source>
</evidence>
<comment type="miscellaneous">
    <text evidence="11">In the RecBCD complex, RecB has a slow 3'-5' helicase, an exonuclease activity and loads RecA onto ssDNA, RecD has a fast 5'-3' helicase activity, while RecC stimulates the ATPase and processivity of the RecB helicase and contributes to recognition of the Chi site.</text>
</comment>
<dbReference type="InterPro" id="IPR049550">
    <property type="entry name" value="RecD_N"/>
</dbReference>
<dbReference type="CDD" id="cd17933">
    <property type="entry name" value="DEXSc_RecD-like"/>
    <property type="match status" value="1"/>
</dbReference>
<dbReference type="KEGG" id="pdx:Psed_4016"/>
<dbReference type="SUPFAM" id="SSF52540">
    <property type="entry name" value="P-loop containing nucleoside triphosphate hydrolases"/>
    <property type="match status" value="1"/>
</dbReference>
<keyword evidence="5 11" id="KW-0347">Helicase</keyword>
<feature type="binding site" evidence="11">
    <location>
        <begin position="292"/>
        <end position="299"/>
    </location>
    <ligand>
        <name>ATP</name>
        <dbReference type="ChEBI" id="CHEBI:30616"/>
    </ligand>
</feature>
<protein>
    <recommendedName>
        <fullName evidence="11">RecBCD enzyme subunit RecD</fullName>
        <ecNumber evidence="11">5.6.2.3</ecNumber>
    </recommendedName>
    <alternativeName>
        <fullName evidence="11">DNA 5'-3' helicase subunit RecD</fullName>
    </alternativeName>
    <alternativeName>
        <fullName evidence="11">Exonuclease V subunit RecD</fullName>
        <shortName evidence="11">ExoV subunit RecD</shortName>
    </alternativeName>
    <alternativeName>
        <fullName evidence="11">Helicase/nuclease RecBCD subunit RecD</fullName>
    </alternativeName>
</protein>
<organism evidence="14 15">
    <name type="scientific">Pseudonocardia dioxanivorans (strain ATCC 55486 / DSM 44775 / JCM 13855 / CB1190)</name>
    <dbReference type="NCBI Taxonomy" id="675635"/>
    <lineage>
        <taxon>Bacteria</taxon>
        <taxon>Bacillati</taxon>
        <taxon>Actinomycetota</taxon>
        <taxon>Actinomycetes</taxon>
        <taxon>Pseudonocardiales</taxon>
        <taxon>Pseudonocardiaceae</taxon>
        <taxon>Pseudonocardia</taxon>
    </lineage>
</organism>
<keyword evidence="15" id="KW-1185">Reference proteome</keyword>
<dbReference type="Gene3D" id="3.40.50.300">
    <property type="entry name" value="P-loop containing nucleotide triphosphate hydrolases"/>
    <property type="match status" value="3"/>
</dbReference>
<evidence type="ECO:0000256" key="9">
    <source>
        <dbReference type="ARBA" id="ARBA00023204"/>
    </source>
</evidence>
<dbReference type="Pfam" id="PF21185">
    <property type="entry name" value="RecD_N"/>
    <property type="match status" value="1"/>
</dbReference>
<dbReference type="GO" id="GO:0000724">
    <property type="term" value="P:double-strand break repair via homologous recombination"/>
    <property type="evidence" value="ECO:0007669"/>
    <property type="project" value="UniProtKB-UniRule"/>
</dbReference>
<keyword evidence="2 11" id="KW-0547">Nucleotide-binding</keyword>